<dbReference type="GeneID" id="85369023"/>
<organism evidence="2 3">
    <name type="scientific">Colletotrichum paranaense</name>
    <dbReference type="NCBI Taxonomy" id="1914294"/>
    <lineage>
        <taxon>Eukaryota</taxon>
        <taxon>Fungi</taxon>
        <taxon>Dikarya</taxon>
        <taxon>Ascomycota</taxon>
        <taxon>Pezizomycotina</taxon>
        <taxon>Sordariomycetes</taxon>
        <taxon>Hypocreomycetidae</taxon>
        <taxon>Glomerellales</taxon>
        <taxon>Glomerellaceae</taxon>
        <taxon>Colletotrichum</taxon>
        <taxon>Colletotrichum acutatum species complex</taxon>
    </lineage>
</organism>
<evidence type="ECO:0000256" key="1">
    <source>
        <dbReference type="SAM" id="MobiDB-lite"/>
    </source>
</evidence>
<feature type="region of interest" description="Disordered" evidence="1">
    <location>
        <begin position="920"/>
        <end position="944"/>
    </location>
</feature>
<accession>A0ABQ9T512</accession>
<sequence length="1312" mass="145400">MDFTEEHGEALLRGPAPQCAEDIEVHQIPNCKVDASIFLTGPVNCAVDCVGAERYNTLSQRNLQASEVFYDESVDVLDPASSTAFLSSSRASPCFLSSEIALAVPSMLKASIEDPSFATDESSTLVASFNTSDDSLTEHLYSYGDDVENTYLTWQTHNQTGNSTPPFFHATPYNFFTSLPYPDCGELSMPESEGNAFVHPEDLKETISTQLHPGGDKGSSVTPRRIPPPPDSGYGSKCHPDIFSSCHERSITRDLSTPLMNDSEARTSYSVASAVKRSPAQQYIIELASGIHHELVRHSSIKAWQSLPPILPEVIKSFAIQIGLNSSSQTNRSIMYFIHKRGRQIGTQLMSNFEDEADIDEPPREDTSDHMAGMSVEDKLRLWNSKMDVSCPSPPQQDRFEGIEDAEEDTLGPAAMSDFRSIVLSGSAFHWLIARLRNEMSLQWDQDNFRIDTRREIRKAILECLPTGRISKKNPPKTHTVKFRLLEWPFVAASSWQCVDLEQGVFVRRPTFESLIVVYCKDGSQAIPLKNYLEQVWPSSWVSLLNLLLPVMHYFEDHSPNKPCIVELVHSSSASLRATFEGEHLVVTVQGSSYLIAEFGEQLAWLSAAVSRHYDGSIAYRTPVVFRQDVQETMLSEDVVGFDITVREEVKDSLTLEEVRWTKILDRRFVVMAGFPILSRPVSLAGIEVPWGVLQDYIGEYNLTIGKGRVLLEGTYKTIALVSGQEDVYLWQNISNGRKPCCLSTEGLDIREPWAYLLALQQGRHILDPNDAPIDPDLCLHQMDVASTPDSSDRAQQTLRIENRSGTLRRASNTPTMGNNDLRSFIDLTADEGTPTEPSSQVDITDIANKSETSIESDFLSMSELSVEITIPRLSENDPIFDVVKEVALSLLALHSFQTRGKTTGGGDGFSSVTLATTQGQAPLSTGGQPLAKGKRKAGEGIESEQDRKRTCVGKKQELTLACPFWKLDTLKHHNCAKRKLTRVRDVKQHLNRNHTPKHYCQRCLRLFENDIALRQHVSDETGWSCTLATPDSLNGISHEQSRKLHKKSTSSQSDERQWFAIWEILFPGKARPRSAYMDPEISEDLQAFQEHLDARAGPVLHEALESAGLLQGITTEEETILVQRVISQALFGMQREWLSSRTLISQAPNSASSFAQTPRSNIHAGTPAASLADSGIALGQHTSFNVQPTGSYGPLPLIEETSTYQPSSVVSMPEALTGPLLHDFTEPIPSILSNLTTGPFYWGQTDGSYEEGLPLNNFATTTHANMNFAPLLHVGMPCFNVGGTETQTEVTGIPRNQEEPRVSQSPTSSSS</sequence>
<feature type="region of interest" description="Disordered" evidence="1">
    <location>
        <begin position="1286"/>
        <end position="1312"/>
    </location>
</feature>
<proteinExistence type="predicted"/>
<dbReference type="PANTHER" id="PTHR38166">
    <property type="entry name" value="C2H2-TYPE DOMAIN-CONTAINING PROTEIN-RELATED"/>
    <property type="match status" value="1"/>
</dbReference>
<evidence type="ECO:0008006" key="4">
    <source>
        <dbReference type="Google" id="ProtNLM"/>
    </source>
</evidence>
<evidence type="ECO:0000313" key="3">
    <source>
        <dbReference type="Proteomes" id="UP001241169"/>
    </source>
</evidence>
<dbReference type="RefSeq" id="XP_060355981.1">
    <property type="nucleotide sequence ID" value="XM_060485124.1"/>
</dbReference>
<reference evidence="2 3" key="1">
    <citation type="submission" date="2016-10" db="EMBL/GenBank/DDBJ databases">
        <title>The genome sequence of Colletotrichum fioriniae PJ7.</title>
        <authorList>
            <person name="Baroncelli R."/>
        </authorList>
    </citation>
    <scope>NUCLEOTIDE SEQUENCE [LARGE SCALE GENOMIC DNA]</scope>
    <source>
        <strain evidence="2 3">IMI 384185</strain>
    </source>
</reference>
<keyword evidence="3" id="KW-1185">Reference proteome</keyword>
<dbReference type="Proteomes" id="UP001241169">
    <property type="component" value="Unassembled WGS sequence"/>
</dbReference>
<gene>
    <name evidence="2" type="ORF">CPAR01_00834</name>
</gene>
<protein>
    <recommendedName>
        <fullName evidence="4">C2H2-type domain-containing protein</fullName>
    </recommendedName>
</protein>
<comment type="caution">
    <text evidence="2">The sequence shown here is derived from an EMBL/GenBank/DDBJ whole genome shotgun (WGS) entry which is preliminary data.</text>
</comment>
<name>A0ABQ9T512_9PEZI</name>
<dbReference type="PANTHER" id="PTHR38166:SF1">
    <property type="entry name" value="C2H2-TYPE DOMAIN-CONTAINING PROTEIN"/>
    <property type="match status" value="1"/>
</dbReference>
<dbReference type="EMBL" id="MOPA01000001">
    <property type="protein sequence ID" value="KAK1546867.1"/>
    <property type="molecule type" value="Genomic_DNA"/>
</dbReference>
<evidence type="ECO:0000313" key="2">
    <source>
        <dbReference type="EMBL" id="KAK1546867.1"/>
    </source>
</evidence>
<feature type="region of interest" description="Disordered" evidence="1">
    <location>
        <begin position="211"/>
        <end position="234"/>
    </location>
</feature>